<organism evidence="1 2">
    <name type="scientific">Pseudooceanicola nitratireducens</name>
    <dbReference type="NCBI Taxonomy" id="517719"/>
    <lineage>
        <taxon>Bacteria</taxon>
        <taxon>Pseudomonadati</taxon>
        <taxon>Pseudomonadota</taxon>
        <taxon>Alphaproteobacteria</taxon>
        <taxon>Rhodobacterales</taxon>
        <taxon>Paracoccaceae</taxon>
        <taxon>Pseudooceanicola</taxon>
    </lineage>
</organism>
<dbReference type="AlphaFoldDB" id="A0A1I1L066"/>
<dbReference type="STRING" id="517719.SAMN05421762_1705"/>
<protein>
    <submittedName>
        <fullName evidence="1">Uncharacterized protein</fullName>
    </submittedName>
</protein>
<sequence>MEPDPVQEPDRVADASDPAVALAMRIMAEEGAVSDEATLAEELAAVKAEYAEARDEDRPALMRQIAQLSMRQAIAREARKKFLS</sequence>
<evidence type="ECO:0000313" key="1">
    <source>
        <dbReference type="EMBL" id="SFC66315.1"/>
    </source>
</evidence>
<dbReference type="Proteomes" id="UP000231644">
    <property type="component" value="Unassembled WGS sequence"/>
</dbReference>
<evidence type="ECO:0000313" key="2">
    <source>
        <dbReference type="Proteomes" id="UP000231644"/>
    </source>
</evidence>
<name>A0A1I1L066_9RHOB</name>
<gene>
    <name evidence="1" type="ORF">SAMN05421762_1705</name>
</gene>
<dbReference type="EMBL" id="FOLX01000001">
    <property type="protein sequence ID" value="SFC66315.1"/>
    <property type="molecule type" value="Genomic_DNA"/>
</dbReference>
<proteinExistence type="predicted"/>
<keyword evidence="2" id="KW-1185">Reference proteome</keyword>
<reference evidence="1 2" key="1">
    <citation type="submission" date="2016-10" db="EMBL/GenBank/DDBJ databases">
        <authorList>
            <person name="de Groot N.N."/>
        </authorList>
    </citation>
    <scope>NUCLEOTIDE SEQUENCE [LARGE SCALE GENOMIC DNA]</scope>
    <source>
        <strain evidence="1 2">DSM 29619</strain>
    </source>
</reference>
<accession>A0A1I1L066</accession>